<dbReference type="Pfam" id="PF02597">
    <property type="entry name" value="ThiS"/>
    <property type="match status" value="1"/>
</dbReference>
<dbReference type="InterPro" id="IPR016155">
    <property type="entry name" value="Mopterin_synth/thiamin_S_b"/>
</dbReference>
<keyword evidence="2" id="KW-1185">Reference proteome</keyword>
<comment type="caution">
    <text evidence="1">The sequence shown here is derived from an EMBL/GenBank/DDBJ whole genome shotgun (WGS) entry which is preliminary data.</text>
</comment>
<proteinExistence type="predicted"/>
<evidence type="ECO:0000313" key="2">
    <source>
        <dbReference type="Proteomes" id="UP000653730"/>
    </source>
</evidence>
<organism evidence="1 2">
    <name type="scientific">Sinomicrobium weinanense</name>
    <dbReference type="NCBI Taxonomy" id="2842200"/>
    <lineage>
        <taxon>Bacteria</taxon>
        <taxon>Pseudomonadati</taxon>
        <taxon>Bacteroidota</taxon>
        <taxon>Flavobacteriia</taxon>
        <taxon>Flavobacteriales</taxon>
        <taxon>Flavobacteriaceae</taxon>
        <taxon>Sinomicrobium</taxon>
    </lineage>
</organism>
<gene>
    <name evidence="1" type="ORF">IBL28_20810</name>
</gene>
<sequence>MMKILVFGQLTDIFKGSFIRLKDIPDTDTMIRKLEEKYPALKKMKYLIAIDKEIVKENTTLGEESEVSLLPPFSGG</sequence>
<evidence type="ECO:0000313" key="1">
    <source>
        <dbReference type="EMBL" id="MBC9798420.1"/>
    </source>
</evidence>
<dbReference type="InterPro" id="IPR012675">
    <property type="entry name" value="Beta-grasp_dom_sf"/>
</dbReference>
<name>A0A926JVM2_9FLAO</name>
<dbReference type="Gene3D" id="3.10.20.30">
    <property type="match status" value="1"/>
</dbReference>
<dbReference type="Proteomes" id="UP000653730">
    <property type="component" value="Unassembled WGS sequence"/>
</dbReference>
<reference evidence="1 2" key="1">
    <citation type="submission" date="2020-09" db="EMBL/GenBank/DDBJ databases">
        <title>Sinomicrobium weinanense sp. nov., a halophilic bacteria isolated from saline-alkali soil.</title>
        <authorList>
            <person name="Wu P."/>
            <person name="Ren H."/>
            <person name="Mei Y."/>
            <person name="Liang Y."/>
            <person name="Chen Z."/>
        </authorList>
    </citation>
    <scope>NUCLEOTIDE SEQUENCE [LARGE SCALE GENOMIC DNA]</scope>
    <source>
        <strain evidence="1 2">FJxs</strain>
    </source>
</reference>
<dbReference type="SUPFAM" id="SSF54285">
    <property type="entry name" value="MoaD/ThiS"/>
    <property type="match status" value="1"/>
</dbReference>
<dbReference type="InterPro" id="IPR003749">
    <property type="entry name" value="ThiS/MoaD-like"/>
</dbReference>
<dbReference type="AlphaFoldDB" id="A0A926JVM2"/>
<protein>
    <submittedName>
        <fullName evidence="1">MoaD/ThiS family protein</fullName>
    </submittedName>
</protein>
<accession>A0A926JVM2</accession>
<dbReference type="EMBL" id="JACVDC010000115">
    <property type="protein sequence ID" value="MBC9798420.1"/>
    <property type="molecule type" value="Genomic_DNA"/>
</dbReference>
<dbReference type="RefSeq" id="WP_187967538.1">
    <property type="nucleotide sequence ID" value="NZ_JACVDC010000115.1"/>
</dbReference>